<dbReference type="EMBL" id="JANRHJ010000022">
    <property type="protein sequence ID" value="MCR8875183.1"/>
    <property type="molecule type" value="Genomic_DNA"/>
</dbReference>
<dbReference type="Proteomes" id="UP001204579">
    <property type="component" value="Unassembled WGS sequence"/>
</dbReference>
<protein>
    <submittedName>
        <fullName evidence="2">Type VI secretion system TssO</fullName>
    </submittedName>
</protein>
<accession>A0AAW5N9Z1</accession>
<keyword evidence="1" id="KW-0175">Coiled coil</keyword>
<proteinExistence type="predicted"/>
<organism evidence="2 3">
    <name type="scientific">Phocaeicola barnesiae</name>
    <dbReference type="NCBI Taxonomy" id="376804"/>
    <lineage>
        <taxon>Bacteria</taxon>
        <taxon>Pseudomonadati</taxon>
        <taxon>Bacteroidota</taxon>
        <taxon>Bacteroidia</taxon>
        <taxon>Bacteroidales</taxon>
        <taxon>Bacteroidaceae</taxon>
        <taxon>Phocaeicola</taxon>
    </lineage>
</organism>
<evidence type="ECO:0000256" key="1">
    <source>
        <dbReference type="SAM" id="Coils"/>
    </source>
</evidence>
<feature type="coiled-coil region" evidence="1">
    <location>
        <begin position="115"/>
        <end position="159"/>
    </location>
</feature>
<dbReference type="RefSeq" id="WP_204430100.1">
    <property type="nucleotide sequence ID" value="NZ_JANRHJ010000022.1"/>
</dbReference>
<comment type="caution">
    <text evidence="2">The sequence shown here is derived from an EMBL/GenBank/DDBJ whole genome shotgun (WGS) entry which is preliminary data.</text>
</comment>
<evidence type="ECO:0000313" key="2">
    <source>
        <dbReference type="EMBL" id="MCR8875183.1"/>
    </source>
</evidence>
<dbReference type="AlphaFoldDB" id="A0AAW5N9Z1"/>
<sequence>METLNTDDRKQKKAIFCLVFFITLLLTALCGSASIVTAQKGISLLKEKKAEYDEMFKKQAELNFQMEELFKDLNNLKMKQRNTSEHKHMQQLITRKRLRMEDEISLIEWGNYEIYQQMLEQIKVIQSTMDNLDRENKKRESNMEQLEKCRMKYQELTKQQSTKP</sequence>
<gene>
    <name evidence="2" type="primary">tssO</name>
    <name evidence="2" type="ORF">NW209_14420</name>
</gene>
<dbReference type="InterPro" id="IPR039449">
    <property type="entry name" value="TssO"/>
</dbReference>
<name>A0AAW5N9Z1_9BACT</name>
<keyword evidence="3" id="KW-1185">Reference proteome</keyword>
<reference evidence="2 3" key="1">
    <citation type="submission" date="2022-08" db="EMBL/GenBank/DDBJ databases">
        <authorList>
            <person name="Zeman M."/>
            <person name="Kubasova T."/>
        </authorList>
    </citation>
    <scope>NUCLEOTIDE SEQUENCE [LARGE SCALE GENOMIC DNA]</scope>
    <source>
        <strain evidence="2 3">ET62</strain>
    </source>
</reference>
<evidence type="ECO:0000313" key="3">
    <source>
        <dbReference type="Proteomes" id="UP001204579"/>
    </source>
</evidence>
<dbReference type="Pfam" id="PF17561">
    <property type="entry name" value="TssO"/>
    <property type="match status" value="1"/>
</dbReference>